<feature type="domain" description="Transcriptional regulator TetR C-terminal Proteobacteria type" evidence="1">
    <location>
        <begin position="4"/>
        <end position="101"/>
    </location>
</feature>
<sequence>MVTLDSIRDWIRILHGELLRSPGELYRIYHSFLDNLFEVLASYFRELQGRGGLRDVDPEMAARVFHGIFYCFFTVEELLEGKRIRTIDRERAIRSFVDIFANGTVSGPSAAVAGER</sequence>
<dbReference type="Pfam" id="PF14246">
    <property type="entry name" value="TetR_C_7"/>
    <property type="match status" value="1"/>
</dbReference>
<dbReference type="Proteomes" id="UP001317705">
    <property type="component" value="Chromosome"/>
</dbReference>
<reference evidence="2 3" key="1">
    <citation type="submission" date="2022-12" db="EMBL/GenBank/DDBJ databases">
        <title>Polyphasic characterization of Geotalea uranireducens NIT-SL11 newly isolated from a complex of sewage sludge and microbially reduced graphene oxide.</title>
        <authorList>
            <person name="Xie L."/>
            <person name="Yoshida N."/>
            <person name="Meng L."/>
        </authorList>
    </citation>
    <scope>NUCLEOTIDE SEQUENCE [LARGE SCALE GENOMIC DNA]</scope>
    <source>
        <strain evidence="2 3">NIT-SL11</strain>
    </source>
</reference>
<gene>
    <name evidence="2" type="ORF">GURASL_08440</name>
</gene>
<dbReference type="SUPFAM" id="SSF48498">
    <property type="entry name" value="Tetracyclin repressor-like, C-terminal domain"/>
    <property type="match status" value="1"/>
</dbReference>
<name>A0ABM8EHN4_9BACT</name>
<dbReference type="Gene3D" id="1.10.357.10">
    <property type="entry name" value="Tetracycline Repressor, domain 2"/>
    <property type="match status" value="1"/>
</dbReference>
<dbReference type="EMBL" id="AP027151">
    <property type="protein sequence ID" value="BDV41921.1"/>
    <property type="molecule type" value="Genomic_DNA"/>
</dbReference>
<keyword evidence="3" id="KW-1185">Reference proteome</keyword>
<organism evidence="2 3">
    <name type="scientific">Geotalea uraniireducens</name>
    <dbReference type="NCBI Taxonomy" id="351604"/>
    <lineage>
        <taxon>Bacteria</taxon>
        <taxon>Pseudomonadati</taxon>
        <taxon>Thermodesulfobacteriota</taxon>
        <taxon>Desulfuromonadia</taxon>
        <taxon>Geobacterales</taxon>
        <taxon>Geobacteraceae</taxon>
        <taxon>Geotalea</taxon>
    </lineage>
</organism>
<dbReference type="InterPro" id="IPR039536">
    <property type="entry name" value="TetR_C_Proteobacteria"/>
</dbReference>
<evidence type="ECO:0000259" key="1">
    <source>
        <dbReference type="Pfam" id="PF14246"/>
    </source>
</evidence>
<proteinExistence type="predicted"/>
<dbReference type="InterPro" id="IPR036271">
    <property type="entry name" value="Tet_transcr_reg_TetR-rel_C_sf"/>
</dbReference>
<accession>A0ABM8EHN4</accession>
<dbReference type="RefSeq" id="WP_282003811.1">
    <property type="nucleotide sequence ID" value="NZ_AP027151.1"/>
</dbReference>
<evidence type="ECO:0000313" key="2">
    <source>
        <dbReference type="EMBL" id="BDV41921.1"/>
    </source>
</evidence>
<protein>
    <recommendedName>
        <fullName evidence="1">Transcriptional regulator TetR C-terminal Proteobacteria type domain-containing protein</fullName>
    </recommendedName>
</protein>
<evidence type="ECO:0000313" key="3">
    <source>
        <dbReference type="Proteomes" id="UP001317705"/>
    </source>
</evidence>